<reference evidence="1 2" key="1">
    <citation type="submission" date="2020-08" db="EMBL/GenBank/DDBJ databases">
        <title>Sequencing the genomes of 1000 actinobacteria strains.</title>
        <authorList>
            <person name="Klenk H.-P."/>
        </authorList>
    </citation>
    <scope>NUCLEOTIDE SEQUENCE [LARGE SCALE GENOMIC DNA]</scope>
    <source>
        <strain evidence="1 2">DSM 44230</strain>
    </source>
</reference>
<evidence type="ECO:0000313" key="2">
    <source>
        <dbReference type="Proteomes" id="UP000533598"/>
    </source>
</evidence>
<dbReference type="EMBL" id="JACHMH010000001">
    <property type="protein sequence ID" value="MBB4677434.1"/>
    <property type="molecule type" value="Genomic_DNA"/>
</dbReference>
<keyword evidence="2" id="KW-1185">Reference proteome</keyword>
<accession>A0A7W7CDB8</accession>
<proteinExistence type="predicted"/>
<dbReference type="Proteomes" id="UP000533598">
    <property type="component" value="Unassembled WGS sequence"/>
</dbReference>
<evidence type="ECO:0000313" key="1">
    <source>
        <dbReference type="EMBL" id="MBB4677434.1"/>
    </source>
</evidence>
<gene>
    <name evidence="1" type="ORF">HNR67_003552</name>
</gene>
<organism evidence="1 2">
    <name type="scientific">Crossiella cryophila</name>
    <dbReference type="NCBI Taxonomy" id="43355"/>
    <lineage>
        <taxon>Bacteria</taxon>
        <taxon>Bacillati</taxon>
        <taxon>Actinomycetota</taxon>
        <taxon>Actinomycetes</taxon>
        <taxon>Pseudonocardiales</taxon>
        <taxon>Pseudonocardiaceae</taxon>
        <taxon>Crossiella</taxon>
    </lineage>
</organism>
<comment type="caution">
    <text evidence="1">The sequence shown here is derived from an EMBL/GenBank/DDBJ whole genome shotgun (WGS) entry which is preliminary data.</text>
</comment>
<name>A0A7W7CDB8_9PSEU</name>
<protein>
    <submittedName>
        <fullName evidence="1">Uncharacterized protein</fullName>
    </submittedName>
</protein>
<dbReference type="AlphaFoldDB" id="A0A7W7CDB8"/>
<sequence>MANLAKSFKAALSRLGKSTFLIGSCYRHASIKRV</sequence>